<sequence length="399" mass="47196">MNLSIIGLQWGDEGKGKIIDLLSNYSDLNIRYNGGHNAGHIIYVKNKKKSIRILPSGIFKKNCLCLLSNNALLSLFNLLKELKNIKNNLIISENVYIINKLDEFIDYLIDKIINIGTTYSGISICYLKKYIKCCLNIRNVYKINYFNLIKKNIFFYNLFFIFFKIKLKINFYFFSKNIKKMIFFFKEKIIKNDIFINNKNNKIFESSQGTLLDFDLGTYPFVTCSNTVNKSIFINSNFFLKKIKFIGIIKSYITRVGNGYLISKIKKFKNNLFSILTKEFGTNSLRLRKTGWLDLFSLINMIKINNISNIILTKMDSFMFIKYIKIVINYKSKNIFNNYKNNLFCKEKYLFFFSWKKVHLKYFLNEKNFHFYIRFIEKIINTPISIISIGKNNKDIIIL</sequence>
<keyword evidence="9" id="KW-0812">Transmembrane</keyword>
<keyword evidence="1 7" id="KW-0436">Ligase</keyword>
<feature type="binding site" description="in other chain" evidence="7">
    <location>
        <begin position="37"/>
        <end position="40"/>
    </location>
    <ligand>
        <name>IMP</name>
        <dbReference type="ChEBI" id="CHEBI:58053"/>
        <note>ligand shared between dimeric partners</note>
    </ligand>
</feature>
<dbReference type="PANTHER" id="PTHR11846">
    <property type="entry name" value="ADENYLOSUCCINATE SYNTHETASE"/>
    <property type="match status" value="1"/>
</dbReference>
<dbReference type="GO" id="GO:0005525">
    <property type="term" value="F:GTP binding"/>
    <property type="evidence" value="ECO:0007669"/>
    <property type="project" value="UniProtKB-UniRule"/>
</dbReference>
<evidence type="ECO:0000256" key="2">
    <source>
        <dbReference type="ARBA" id="ARBA00022723"/>
    </source>
</evidence>
<dbReference type="PANTHER" id="PTHR11846:SF0">
    <property type="entry name" value="ADENYLOSUCCINATE SYNTHETASE"/>
    <property type="match status" value="1"/>
</dbReference>
<dbReference type="InterPro" id="IPR042109">
    <property type="entry name" value="Adenylosuccinate_synth_dom1"/>
</dbReference>
<dbReference type="Gene3D" id="3.90.170.10">
    <property type="entry name" value="Adenylosuccinate Synthetase, subunit A, domain 3"/>
    <property type="match status" value="1"/>
</dbReference>
<feature type="active site" description="Proton acceptor" evidence="7">
    <location>
        <position position="12"/>
    </location>
</feature>
<reference evidence="10 11" key="1">
    <citation type="submission" date="2017-11" db="EMBL/GenBank/DDBJ databases">
        <title>The genome sequence of Candidatus Carsonella ruddii from the psyllid Bactericera trigonica.</title>
        <authorList>
            <person name="Katsir L."/>
            <person name="Zhepu R."/>
            <person name="Piasezky A."/>
            <person name="Jong J."/>
            <person name="Sela N."/>
            <person name="Freilich S."/>
            <person name="Bahar O."/>
        </authorList>
    </citation>
    <scope>NUCLEOTIDE SEQUENCE [LARGE SCALE GENOMIC DNA]</scope>
    <source>
        <strain evidence="10 11">BT</strain>
    </source>
</reference>
<dbReference type="GO" id="GO:0004019">
    <property type="term" value="F:adenylosuccinate synthase activity"/>
    <property type="evidence" value="ECO:0007669"/>
    <property type="project" value="UniProtKB-UniRule"/>
</dbReference>
<dbReference type="GO" id="GO:0000287">
    <property type="term" value="F:magnesium ion binding"/>
    <property type="evidence" value="ECO:0007669"/>
    <property type="project" value="UniProtKB-UniRule"/>
</dbReference>
<feature type="binding site" description="in other chain" evidence="7">
    <location>
        <position position="223"/>
    </location>
    <ligand>
        <name>IMP</name>
        <dbReference type="ChEBI" id="CHEBI:58053"/>
        <note>ligand shared between dimeric partners</note>
    </ligand>
</feature>
<feature type="binding site" evidence="7">
    <location>
        <begin position="314"/>
        <end position="316"/>
    </location>
    <ligand>
        <name>GTP</name>
        <dbReference type="ChEBI" id="CHEBI:37565"/>
    </ligand>
</feature>
<dbReference type="SUPFAM" id="SSF52540">
    <property type="entry name" value="P-loop containing nucleoside triphosphate hydrolases"/>
    <property type="match status" value="1"/>
</dbReference>
<feature type="binding site" description="in other chain" evidence="7">
    <location>
        <begin position="12"/>
        <end position="15"/>
    </location>
    <ligand>
        <name>IMP</name>
        <dbReference type="ChEBI" id="CHEBI:58053"/>
        <note>ligand shared between dimeric partners</note>
    </ligand>
</feature>
<dbReference type="EMBL" id="CP024798">
    <property type="protein sequence ID" value="ATX33462.1"/>
    <property type="molecule type" value="Genomic_DNA"/>
</dbReference>
<dbReference type="HAMAP" id="MF_00011">
    <property type="entry name" value="Adenylosucc_synth"/>
    <property type="match status" value="1"/>
</dbReference>
<keyword evidence="3 7" id="KW-0547">Nucleotide-binding</keyword>
<dbReference type="Gene3D" id="3.40.440.10">
    <property type="entry name" value="Adenylosuccinate Synthetase, subunit A, domain 1"/>
    <property type="match status" value="1"/>
</dbReference>
<dbReference type="GO" id="GO:0044208">
    <property type="term" value="P:'de novo' AMP biosynthetic process"/>
    <property type="evidence" value="ECO:0007669"/>
    <property type="project" value="UniProtKB-UniRule"/>
</dbReference>
<feature type="transmembrane region" description="Helical" evidence="9">
    <location>
        <begin position="153"/>
        <end position="174"/>
    </location>
</feature>
<dbReference type="EC" id="6.3.4.4" evidence="7 8"/>
<name>A0A2K8K4D3_CARRU</name>
<keyword evidence="2 7" id="KW-0479">Metal-binding</keyword>
<comment type="subunit">
    <text evidence="7">Homodimer.</text>
</comment>
<dbReference type="Gene3D" id="1.10.300.10">
    <property type="entry name" value="Adenylosuccinate Synthetase, subunit A, domain 2"/>
    <property type="match status" value="1"/>
</dbReference>
<feature type="binding site" evidence="7">
    <location>
        <begin position="39"/>
        <end position="41"/>
    </location>
    <ligand>
        <name>GTP</name>
        <dbReference type="ChEBI" id="CHEBI:37565"/>
    </ligand>
</feature>
<feature type="binding site" description="in other chain" evidence="7">
    <location>
        <position position="286"/>
    </location>
    <ligand>
        <name>IMP</name>
        <dbReference type="ChEBI" id="CHEBI:58053"/>
        <note>ligand shared between dimeric partners</note>
    </ligand>
</feature>
<keyword evidence="9" id="KW-1133">Transmembrane helix</keyword>
<feature type="binding site" evidence="7">
    <location>
        <position position="12"/>
    </location>
    <ligand>
        <name>Mg(2+)</name>
        <dbReference type="ChEBI" id="CHEBI:18420"/>
    </ligand>
</feature>
<feature type="binding site" evidence="7">
    <location>
        <begin position="11"/>
        <end position="17"/>
    </location>
    <ligand>
        <name>GTP</name>
        <dbReference type="ChEBI" id="CHEBI:37565"/>
    </ligand>
</feature>
<feature type="binding site" evidence="7">
    <location>
        <begin position="388"/>
        <end position="390"/>
    </location>
    <ligand>
        <name>GTP</name>
        <dbReference type="ChEBI" id="CHEBI:37565"/>
    </ligand>
</feature>
<feature type="binding site" description="in other chain" evidence="7">
    <location>
        <position position="118"/>
    </location>
    <ligand>
        <name>IMP</name>
        <dbReference type="ChEBI" id="CHEBI:58053"/>
        <note>ligand shared between dimeric partners</note>
    </ligand>
</feature>
<protein>
    <recommendedName>
        <fullName evidence="7 8">Adenylosuccinate synthetase</fullName>
        <shortName evidence="7">AMPSase</shortName>
        <shortName evidence="7">AdSS</shortName>
        <ecNumber evidence="7 8">6.3.4.4</ecNumber>
    </recommendedName>
    <alternativeName>
        <fullName evidence="7">IMP--aspartate ligase</fullName>
    </alternativeName>
</protein>
<accession>A0A2K8K4D3</accession>
<dbReference type="InterPro" id="IPR027417">
    <property type="entry name" value="P-loop_NTPase"/>
</dbReference>
<dbReference type="PROSITE" id="PS01266">
    <property type="entry name" value="ADENYLOSUCCIN_SYN_1"/>
    <property type="match status" value="1"/>
</dbReference>
<evidence type="ECO:0000313" key="10">
    <source>
        <dbReference type="EMBL" id="ATX33462.1"/>
    </source>
</evidence>
<evidence type="ECO:0000256" key="9">
    <source>
        <dbReference type="SAM" id="Phobius"/>
    </source>
</evidence>
<comment type="catalytic activity">
    <reaction evidence="7 8">
        <text>IMP + L-aspartate + GTP = N(6)-(1,2-dicarboxyethyl)-AMP + GDP + phosphate + 2 H(+)</text>
        <dbReference type="Rhea" id="RHEA:15753"/>
        <dbReference type="ChEBI" id="CHEBI:15378"/>
        <dbReference type="ChEBI" id="CHEBI:29991"/>
        <dbReference type="ChEBI" id="CHEBI:37565"/>
        <dbReference type="ChEBI" id="CHEBI:43474"/>
        <dbReference type="ChEBI" id="CHEBI:57567"/>
        <dbReference type="ChEBI" id="CHEBI:58053"/>
        <dbReference type="ChEBI" id="CHEBI:58189"/>
        <dbReference type="EC" id="6.3.4.4"/>
    </reaction>
</comment>
<dbReference type="InterPro" id="IPR018220">
    <property type="entry name" value="Adenylosuccin_syn_GTP-bd"/>
</dbReference>
<comment type="function">
    <text evidence="7">Plays an important role in the de novo pathway of purine nucleotide biosynthesis. Catalyzes the first committed step in the biosynthesis of AMP from IMP.</text>
</comment>
<comment type="pathway">
    <text evidence="7 8">Purine metabolism; AMP biosynthesis via de novo pathway; AMP from IMP: step 1/2.</text>
</comment>
<keyword evidence="5 7" id="KW-0460">Magnesium</keyword>
<dbReference type="AlphaFoldDB" id="A0A2K8K4D3"/>
<comment type="subcellular location">
    <subcellularLocation>
        <location evidence="7">Cytoplasm</location>
    </subcellularLocation>
</comment>
<dbReference type="RefSeq" id="WP_157801532.1">
    <property type="nucleotide sequence ID" value="NZ_CP024798.1"/>
</dbReference>
<evidence type="ECO:0000256" key="6">
    <source>
        <dbReference type="ARBA" id="ARBA00023134"/>
    </source>
</evidence>
<evidence type="ECO:0000256" key="1">
    <source>
        <dbReference type="ARBA" id="ARBA00022598"/>
    </source>
</evidence>
<evidence type="ECO:0000256" key="5">
    <source>
        <dbReference type="ARBA" id="ARBA00022842"/>
    </source>
</evidence>
<dbReference type="SMART" id="SM00788">
    <property type="entry name" value="Adenylsucc_synt"/>
    <property type="match status" value="1"/>
</dbReference>
<dbReference type="GO" id="GO:0046040">
    <property type="term" value="P:IMP metabolic process"/>
    <property type="evidence" value="ECO:0007669"/>
    <property type="project" value="TreeGrafter"/>
</dbReference>
<dbReference type="InterPro" id="IPR042110">
    <property type="entry name" value="Adenylosuccinate_synth_dom2"/>
</dbReference>
<feature type="binding site" evidence="7">
    <location>
        <position position="39"/>
    </location>
    <ligand>
        <name>Mg(2+)</name>
        <dbReference type="ChEBI" id="CHEBI:18420"/>
    </ligand>
</feature>
<evidence type="ECO:0000256" key="8">
    <source>
        <dbReference type="RuleBase" id="RU000520"/>
    </source>
</evidence>
<comment type="similarity">
    <text evidence="7 8">Belongs to the adenylosuccinate synthetase family.</text>
</comment>
<feature type="binding site" evidence="7">
    <location>
        <position position="288"/>
    </location>
    <ligand>
        <name>GTP</name>
        <dbReference type="ChEBI" id="CHEBI:37565"/>
    </ligand>
</feature>
<dbReference type="Proteomes" id="UP000230531">
    <property type="component" value="Chromosome"/>
</dbReference>
<keyword evidence="7" id="KW-0963">Cytoplasm</keyword>
<keyword evidence="9" id="KW-0472">Membrane</keyword>
<dbReference type="OrthoDB" id="9807553at2"/>
<keyword evidence="6 7" id="KW-0342">GTP-binding</keyword>
<comment type="cofactor">
    <cofactor evidence="7">
        <name>Mg(2+)</name>
        <dbReference type="ChEBI" id="CHEBI:18420"/>
    </cofactor>
    <text evidence="7">Binds 1 Mg(2+) ion per subunit.</text>
</comment>
<dbReference type="GO" id="GO:0005737">
    <property type="term" value="C:cytoplasm"/>
    <property type="evidence" value="ECO:0007669"/>
    <property type="project" value="UniProtKB-SubCell"/>
</dbReference>
<dbReference type="InterPro" id="IPR001114">
    <property type="entry name" value="Adenylosuccinate_synthetase"/>
</dbReference>
<dbReference type="UniPathway" id="UPA00075">
    <property type="reaction ID" value="UER00335"/>
</dbReference>
<organism evidence="10 11">
    <name type="scientific">Carsonella ruddii</name>
    <dbReference type="NCBI Taxonomy" id="114186"/>
    <lineage>
        <taxon>Bacteria</taxon>
        <taxon>Pseudomonadati</taxon>
        <taxon>Pseudomonadota</taxon>
        <taxon>Gammaproteobacteria</taxon>
        <taxon>Oceanospirillales</taxon>
        <taxon>Halomonadaceae</taxon>
        <taxon>Zymobacter group</taxon>
        <taxon>Candidatus Carsonella</taxon>
    </lineage>
</organism>
<proteinExistence type="inferred from homology"/>
<feature type="binding site" description="in other chain" evidence="7">
    <location>
        <position position="208"/>
    </location>
    <ligand>
        <name>IMP</name>
        <dbReference type="ChEBI" id="CHEBI:58053"/>
        <note>ligand shared between dimeric partners</note>
    </ligand>
</feature>
<evidence type="ECO:0000256" key="7">
    <source>
        <dbReference type="HAMAP-Rule" id="MF_00011"/>
    </source>
</evidence>
<dbReference type="InterPro" id="IPR042111">
    <property type="entry name" value="Adenylosuccinate_synth_dom3"/>
</dbReference>
<feature type="binding site" evidence="7">
    <location>
        <position position="132"/>
    </location>
    <ligand>
        <name>IMP</name>
        <dbReference type="ChEBI" id="CHEBI:58053"/>
        <note>ligand shared between dimeric partners</note>
    </ligand>
</feature>
<evidence type="ECO:0000256" key="4">
    <source>
        <dbReference type="ARBA" id="ARBA00022755"/>
    </source>
</evidence>
<evidence type="ECO:0000256" key="3">
    <source>
        <dbReference type="ARBA" id="ARBA00022741"/>
    </source>
</evidence>
<evidence type="ECO:0000313" key="11">
    <source>
        <dbReference type="Proteomes" id="UP000230531"/>
    </source>
</evidence>
<dbReference type="Pfam" id="PF00709">
    <property type="entry name" value="Adenylsucc_synt"/>
    <property type="match status" value="1"/>
</dbReference>
<gene>
    <name evidence="7" type="primary">purA</name>
    <name evidence="10" type="ORF">CUN91_00640</name>
</gene>
<feature type="active site" description="Proton donor" evidence="7">
    <location>
        <position position="40"/>
    </location>
</feature>
<feature type="binding site" evidence="7">
    <location>
        <begin position="282"/>
        <end position="288"/>
    </location>
    <ligand>
        <name>substrate</name>
    </ligand>
</feature>
<keyword evidence="4 7" id="KW-0658">Purine biosynthesis</keyword>